<evidence type="ECO:0000313" key="1">
    <source>
        <dbReference type="EMBL" id="MPC40181.1"/>
    </source>
</evidence>
<reference evidence="1 2" key="1">
    <citation type="submission" date="2019-05" db="EMBL/GenBank/DDBJ databases">
        <title>Another draft genome of Portunus trituberculatus and its Hox gene families provides insights of decapod evolution.</title>
        <authorList>
            <person name="Jeong J.-H."/>
            <person name="Song I."/>
            <person name="Kim S."/>
            <person name="Choi T."/>
            <person name="Kim D."/>
            <person name="Ryu S."/>
            <person name="Kim W."/>
        </authorList>
    </citation>
    <scope>NUCLEOTIDE SEQUENCE [LARGE SCALE GENOMIC DNA]</scope>
    <source>
        <tissue evidence="1">Muscle</tissue>
    </source>
</reference>
<comment type="caution">
    <text evidence="1">The sequence shown here is derived from an EMBL/GenBank/DDBJ whole genome shotgun (WGS) entry which is preliminary data.</text>
</comment>
<sequence length="74" mass="8590">MKRKSVVGKRWTKKKEEKIKLEAHEKTRLGSIINLVVFGSFAVIMRKRGLVGPKPDDTEVKTWSRAFHRGEKKI</sequence>
<dbReference type="AlphaFoldDB" id="A0A5B7EZL8"/>
<keyword evidence="2" id="KW-1185">Reference proteome</keyword>
<name>A0A5B7EZL8_PORTR</name>
<dbReference type="Proteomes" id="UP000324222">
    <property type="component" value="Unassembled WGS sequence"/>
</dbReference>
<gene>
    <name evidence="1" type="ORF">E2C01_033736</name>
</gene>
<evidence type="ECO:0000313" key="2">
    <source>
        <dbReference type="Proteomes" id="UP000324222"/>
    </source>
</evidence>
<protein>
    <submittedName>
        <fullName evidence="1">Uncharacterized protein</fullName>
    </submittedName>
</protein>
<dbReference type="EMBL" id="VSRR010004606">
    <property type="protein sequence ID" value="MPC40181.1"/>
    <property type="molecule type" value="Genomic_DNA"/>
</dbReference>
<proteinExistence type="predicted"/>
<organism evidence="1 2">
    <name type="scientific">Portunus trituberculatus</name>
    <name type="common">Swimming crab</name>
    <name type="synonym">Neptunus trituberculatus</name>
    <dbReference type="NCBI Taxonomy" id="210409"/>
    <lineage>
        <taxon>Eukaryota</taxon>
        <taxon>Metazoa</taxon>
        <taxon>Ecdysozoa</taxon>
        <taxon>Arthropoda</taxon>
        <taxon>Crustacea</taxon>
        <taxon>Multicrustacea</taxon>
        <taxon>Malacostraca</taxon>
        <taxon>Eumalacostraca</taxon>
        <taxon>Eucarida</taxon>
        <taxon>Decapoda</taxon>
        <taxon>Pleocyemata</taxon>
        <taxon>Brachyura</taxon>
        <taxon>Eubrachyura</taxon>
        <taxon>Portunoidea</taxon>
        <taxon>Portunidae</taxon>
        <taxon>Portuninae</taxon>
        <taxon>Portunus</taxon>
    </lineage>
</organism>
<accession>A0A5B7EZL8</accession>